<protein>
    <submittedName>
        <fullName evidence="1">Uncharacterized protein</fullName>
    </submittedName>
</protein>
<name>A0ABT0Z1T7_9FLAO</name>
<evidence type="ECO:0000313" key="1">
    <source>
        <dbReference type="EMBL" id="MCM8569696.1"/>
    </source>
</evidence>
<sequence>MQKVFLVLIALGIWGIFLQNAGILPTTNSVYVNGGHISAEIQGEVEVENTVDVNLHEINGHRDAFYNNYNSHPDDYYRIPVYTAQ</sequence>
<dbReference type="EMBL" id="JAMSCK010000003">
    <property type="protein sequence ID" value="MCM8569696.1"/>
    <property type="molecule type" value="Genomic_DNA"/>
</dbReference>
<proteinExistence type="predicted"/>
<comment type="caution">
    <text evidence="1">The sequence shown here is derived from an EMBL/GenBank/DDBJ whole genome shotgun (WGS) entry which is preliminary data.</text>
</comment>
<evidence type="ECO:0000313" key="2">
    <source>
        <dbReference type="Proteomes" id="UP001155077"/>
    </source>
</evidence>
<accession>A0ABT0Z1T7</accession>
<dbReference type="RefSeq" id="WP_252113008.1">
    <property type="nucleotide sequence ID" value="NZ_JAMSCK010000003.1"/>
</dbReference>
<organism evidence="1 2">
    <name type="scientific">Gramella jeungdoensis</name>
    <dbReference type="NCBI Taxonomy" id="708091"/>
    <lineage>
        <taxon>Bacteria</taxon>
        <taxon>Pseudomonadati</taxon>
        <taxon>Bacteroidota</taxon>
        <taxon>Flavobacteriia</taxon>
        <taxon>Flavobacteriales</taxon>
        <taxon>Flavobacteriaceae</taxon>
        <taxon>Christiangramia</taxon>
    </lineage>
</organism>
<gene>
    <name evidence="1" type="ORF">NE848_09915</name>
</gene>
<keyword evidence="2" id="KW-1185">Reference proteome</keyword>
<reference evidence="1" key="1">
    <citation type="submission" date="2022-06" db="EMBL/GenBank/DDBJ databases">
        <title>Gramella sediminis sp. nov., isolated from deep-sea sediment of the Indian Ocean.</title>
        <authorList>
            <person name="Yang L."/>
        </authorList>
    </citation>
    <scope>NUCLEOTIDE SEQUENCE</scope>
    <source>
        <strain evidence="1">HMD3159</strain>
    </source>
</reference>
<dbReference type="Proteomes" id="UP001155077">
    <property type="component" value="Unassembled WGS sequence"/>
</dbReference>